<dbReference type="AlphaFoldDB" id="A0A1R3K4G8"/>
<evidence type="ECO:0000313" key="1">
    <source>
        <dbReference type="EMBL" id="OMP01982.1"/>
    </source>
</evidence>
<organism evidence="1 2">
    <name type="scientific">Corchorus capsularis</name>
    <name type="common">Jute</name>
    <dbReference type="NCBI Taxonomy" id="210143"/>
    <lineage>
        <taxon>Eukaryota</taxon>
        <taxon>Viridiplantae</taxon>
        <taxon>Streptophyta</taxon>
        <taxon>Embryophyta</taxon>
        <taxon>Tracheophyta</taxon>
        <taxon>Spermatophyta</taxon>
        <taxon>Magnoliopsida</taxon>
        <taxon>eudicotyledons</taxon>
        <taxon>Gunneridae</taxon>
        <taxon>Pentapetalae</taxon>
        <taxon>rosids</taxon>
        <taxon>malvids</taxon>
        <taxon>Malvales</taxon>
        <taxon>Malvaceae</taxon>
        <taxon>Grewioideae</taxon>
        <taxon>Apeibeae</taxon>
        <taxon>Corchorus</taxon>
    </lineage>
</organism>
<sequence>MNPVSSTPVSLTVVRALVELTGQDRPKTCKMSSPTSLTAFTPLLFFSRAVNATSPKGSALNDPSISAHL</sequence>
<dbReference type="Proteomes" id="UP000188268">
    <property type="component" value="Unassembled WGS sequence"/>
</dbReference>
<dbReference type="EMBL" id="AWWV01006321">
    <property type="protein sequence ID" value="OMP01982.1"/>
    <property type="molecule type" value="Genomic_DNA"/>
</dbReference>
<accession>A0A1R3K4G8</accession>
<evidence type="ECO:0000313" key="2">
    <source>
        <dbReference type="Proteomes" id="UP000188268"/>
    </source>
</evidence>
<proteinExistence type="predicted"/>
<dbReference type="Gramene" id="OMP01982">
    <property type="protein sequence ID" value="OMP01982"/>
    <property type="gene ID" value="CCACVL1_02956"/>
</dbReference>
<gene>
    <name evidence="1" type="ORF">CCACVL1_02956</name>
</gene>
<keyword evidence="2" id="KW-1185">Reference proteome</keyword>
<reference evidence="1 2" key="1">
    <citation type="submission" date="2013-09" db="EMBL/GenBank/DDBJ databases">
        <title>Corchorus capsularis genome sequencing.</title>
        <authorList>
            <person name="Alam M."/>
            <person name="Haque M.S."/>
            <person name="Islam M.S."/>
            <person name="Emdad E.M."/>
            <person name="Islam M.M."/>
            <person name="Ahmed B."/>
            <person name="Halim A."/>
            <person name="Hossen Q.M.M."/>
            <person name="Hossain M.Z."/>
            <person name="Ahmed R."/>
            <person name="Khan M.M."/>
            <person name="Islam R."/>
            <person name="Rashid M.M."/>
            <person name="Khan S.A."/>
            <person name="Rahman M.S."/>
            <person name="Alam M."/>
        </authorList>
    </citation>
    <scope>NUCLEOTIDE SEQUENCE [LARGE SCALE GENOMIC DNA]</scope>
    <source>
        <strain evidence="2">cv. CVL-1</strain>
        <tissue evidence="1">Whole seedling</tissue>
    </source>
</reference>
<comment type="caution">
    <text evidence="1">The sequence shown here is derived from an EMBL/GenBank/DDBJ whole genome shotgun (WGS) entry which is preliminary data.</text>
</comment>
<name>A0A1R3K4G8_COCAP</name>
<protein>
    <submittedName>
        <fullName evidence="1">Uncharacterized protein</fullName>
    </submittedName>
</protein>